<gene>
    <name evidence="1" type="ORF">KIL84_003694</name>
</gene>
<dbReference type="EMBL" id="JAHDVG010000486">
    <property type="protein sequence ID" value="KAH1168211.1"/>
    <property type="molecule type" value="Genomic_DNA"/>
</dbReference>
<proteinExistence type="predicted"/>
<dbReference type="AlphaFoldDB" id="A0A9D4ATR3"/>
<evidence type="ECO:0000313" key="1">
    <source>
        <dbReference type="EMBL" id="KAH1168211.1"/>
    </source>
</evidence>
<evidence type="ECO:0000313" key="2">
    <source>
        <dbReference type="Proteomes" id="UP000827986"/>
    </source>
</evidence>
<name>A0A9D4ATR3_9SAUR</name>
<protein>
    <submittedName>
        <fullName evidence="1">Uncharacterized protein</fullName>
    </submittedName>
</protein>
<organism evidence="1 2">
    <name type="scientific">Mauremys mutica</name>
    <name type="common">yellowpond turtle</name>
    <dbReference type="NCBI Taxonomy" id="74926"/>
    <lineage>
        <taxon>Eukaryota</taxon>
        <taxon>Metazoa</taxon>
        <taxon>Chordata</taxon>
        <taxon>Craniata</taxon>
        <taxon>Vertebrata</taxon>
        <taxon>Euteleostomi</taxon>
        <taxon>Archelosauria</taxon>
        <taxon>Testudinata</taxon>
        <taxon>Testudines</taxon>
        <taxon>Cryptodira</taxon>
        <taxon>Durocryptodira</taxon>
        <taxon>Testudinoidea</taxon>
        <taxon>Geoemydidae</taxon>
        <taxon>Geoemydinae</taxon>
        <taxon>Mauremys</taxon>
    </lineage>
</organism>
<accession>A0A9D4ATR3</accession>
<comment type="caution">
    <text evidence="1">The sequence shown here is derived from an EMBL/GenBank/DDBJ whole genome shotgun (WGS) entry which is preliminary data.</text>
</comment>
<dbReference type="Proteomes" id="UP000827986">
    <property type="component" value="Unassembled WGS sequence"/>
</dbReference>
<sequence>MNCFMFSLIDGSAPSLPCISTKAAVNWFVSKAKGTNLEQQLSAIHFSPLPLHAIQSEKTWGILQSACFGPSNMSSQAGYTFSPFPYDLFLAYFVGVCTTDS</sequence>
<keyword evidence="2" id="KW-1185">Reference proteome</keyword>
<reference evidence="1" key="1">
    <citation type="submission" date="2021-09" db="EMBL/GenBank/DDBJ databases">
        <title>The genome of Mauremys mutica provides insights into the evolution of semi-aquatic lifestyle.</title>
        <authorList>
            <person name="Gong S."/>
            <person name="Gao Y."/>
        </authorList>
    </citation>
    <scope>NUCLEOTIDE SEQUENCE</scope>
    <source>
        <strain evidence="1">MM-2020</strain>
        <tissue evidence="1">Muscle</tissue>
    </source>
</reference>